<dbReference type="Pfam" id="PF01814">
    <property type="entry name" value="Hemerythrin"/>
    <property type="match status" value="1"/>
</dbReference>
<accession>A0A7W6D6J9</accession>
<dbReference type="Gene3D" id="1.20.120.520">
    <property type="entry name" value="nmb1532 protein domain like"/>
    <property type="match status" value="1"/>
</dbReference>
<name>A0A7W6D6J9_9HYPH</name>
<organism evidence="2 3">
    <name type="scientific">Mycoplana azooxidifex</name>
    <dbReference type="NCBI Taxonomy" id="1636188"/>
    <lineage>
        <taxon>Bacteria</taxon>
        <taxon>Pseudomonadati</taxon>
        <taxon>Pseudomonadota</taxon>
        <taxon>Alphaproteobacteria</taxon>
        <taxon>Hyphomicrobiales</taxon>
        <taxon>Rhizobiaceae</taxon>
        <taxon>Mycoplana</taxon>
    </lineage>
</organism>
<proteinExistence type="predicted"/>
<dbReference type="InterPro" id="IPR012312">
    <property type="entry name" value="Hemerythrin-like"/>
</dbReference>
<sequence length="190" mass="21289">MTQIKEKDGSQAHQCGRLRVTQGEMDAMTLENGEQNRVCHLLSAMPGDTVSLDWLAGAHREQLLLCDALEEIADSLPASVNRQKCIYAAMVLGPLIHGLHRYEEEVLFPHLTARTKGNALLAETLKRLKFEHCEDECFAEELVDTLLKLGSGAPDVNIEAAGYMLRGFFETIRRHIAFERDHLLRGLHDA</sequence>
<reference evidence="2 3" key="1">
    <citation type="submission" date="2020-08" db="EMBL/GenBank/DDBJ databases">
        <title>Genomic Encyclopedia of Type Strains, Phase IV (KMG-IV): sequencing the most valuable type-strain genomes for metagenomic binning, comparative biology and taxonomic classification.</title>
        <authorList>
            <person name="Goeker M."/>
        </authorList>
    </citation>
    <scope>NUCLEOTIDE SEQUENCE [LARGE SCALE GENOMIC DNA]</scope>
    <source>
        <strain evidence="2 3">DSM 100211</strain>
    </source>
</reference>
<keyword evidence="3" id="KW-1185">Reference proteome</keyword>
<dbReference type="Proteomes" id="UP000574761">
    <property type="component" value="Unassembled WGS sequence"/>
</dbReference>
<comment type="caution">
    <text evidence="2">The sequence shown here is derived from an EMBL/GenBank/DDBJ whole genome shotgun (WGS) entry which is preliminary data.</text>
</comment>
<evidence type="ECO:0000259" key="1">
    <source>
        <dbReference type="Pfam" id="PF01814"/>
    </source>
</evidence>
<evidence type="ECO:0000313" key="2">
    <source>
        <dbReference type="EMBL" id="MBB3975135.1"/>
    </source>
</evidence>
<dbReference type="AlphaFoldDB" id="A0A7W6D6J9"/>
<evidence type="ECO:0000313" key="3">
    <source>
        <dbReference type="Proteomes" id="UP000574761"/>
    </source>
</evidence>
<gene>
    <name evidence="2" type="ORF">GGQ64_000311</name>
</gene>
<protein>
    <recommendedName>
        <fullName evidence="1">Hemerythrin-like domain-containing protein</fullName>
    </recommendedName>
</protein>
<dbReference type="RefSeq" id="WP_246422231.1">
    <property type="nucleotide sequence ID" value="NZ_JACIEE010000001.1"/>
</dbReference>
<dbReference type="EMBL" id="JACIEE010000001">
    <property type="protein sequence ID" value="MBB3975135.1"/>
    <property type="molecule type" value="Genomic_DNA"/>
</dbReference>
<feature type="domain" description="Hemerythrin-like" evidence="1">
    <location>
        <begin position="52"/>
        <end position="184"/>
    </location>
</feature>